<dbReference type="InterPro" id="IPR006175">
    <property type="entry name" value="YjgF/YER057c/UK114"/>
</dbReference>
<accession>A0A4Y9XTK8</accession>
<dbReference type="PANTHER" id="PTHR11803:SF58">
    <property type="entry name" value="PROTEIN HMF1-RELATED"/>
    <property type="match status" value="1"/>
</dbReference>
<dbReference type="OrthoDB" id="309640at2759"/>
<dbReference type="Proteomes" id="UP000298327">
    <property type="component" value="Unassembled WGS sequence"/>
</dbReference>
<dbReference type="Pfam" id="PF01042">
    <property type="entry name" value="Ribonuc_L-PSP"/>
    <property type="match status" value="1"/>
</dbReference>
<name>A0A4Y9XTK8_9AGAM</name>
<dbReference type="SUPFAM" id="SSF55298">
    <property type="entry name" value="YjgF-like"/>
    <property type="match status" value="1"/>
</dbReference>
<dbReference type="STRING" id="205917.A0A4Y9XTK8"/>
<comment type="caution">
    <text evidence="3">The sequence shown here is derived from an EMBL/GenBank/DDBJ whole genome shotgun (WGS) entry which is preliminary data.</text>
</comment>
<dbReference type="InterPro" id="IPR035959">
    <property type="entry name" value="RutC-like_sf"/>
</dbReference>
<dbReference type="PANTHER" id="PTHR11803">
    <property type="entry name" value="2-IMINOBUTANOATE/2-IMINOPROPANOATE DEAMINASE RIDA"/>
    <property type="match status" value="1"/>
</dbReference>
<dbReference type="GO" id="GO:0005739">
    <property type="term" value="C:mitochondrion"/>
    <property type="evidence" value="ECO:0007669"/>
    <property type="project" value="TreeGrafter"/>
</dbReference>
<organism evidence="3 4">
    <name type="scientific">Dentipellis fragilis</name>
    <dbReference type="NCBI Taxonomy" id="205917"/>
    <lineage>
        <taxon>Eukaryota</taxon>
        <taxon>Fungi</taxon>
        <taxon>Dikarya</taxon>
        <taxon>Basidiomycota</taxon>
        <taxon>Agaricomycotina</taxon>
        <taxon>Agaricomycetes</taxon>
        <taxon>Russulales</taxon>
        <taxon>Hericiaceae</taxon>
        <taxon>Dentipellis</taxon>
    </lineage>
</organism>
<evidence type="ECO:0000313" key="4">
    <source>
        <dbReference type="Proteomes" id="UP000298327"/>
    </source>
</evidence>
<dbReference type="GO" id="GO:0005829">
    <property type="term" value="C:cytosol"/>
    <property type="evidence" value="ECO:0007669"/>
    <property type="project" value="TreeGrafter"/>
</dbReference>
<evidence type="ECO:0000256" key="1">
    <source>
        <dbReference type="ARBA" id="ARBA00010552"/>
    </source>
</evidence>
<protein>
    <submittedName>
        <fullName evidence="3">Uncharacterized protein</fullName>
    </submittedName>
</protein>
<sequence>MHLYREREVEYTAWKKFGGPERFEWNMNLLQAKKRKKHSKESRCDGPTVTTVWANAGDASLNKSIINNFLLLGTPVPWMSIIIKEARQSIFSKPSPPALLLDDIRRLYDAFVGYCHIKGSHSGTLSESYKADSLCTGLTQGSAGADRATGTQQHCEHIAEDVAAPAIHCKNLNGRGVGIYGSAQATGYQQLNLLYKQPRSTEDNVGSASGETREADEEEQDQGEGPTRKRQKASVESAPMNATAPKAVPKPRSPKKERLSAAERAIKELNLPRMPESTSEDAWPASTVPVSAEICASYARKYYHVVPQKDLAHLTYRMQESPKRPPNVTWEPMHLYSEREVERAAWRKFGGPARFAWHVDYREAKYKKKHPDDTTSSPYHMLINEVKNIKRIPGLPLLCSTNMPDGIVTPEGHTWPGPRYQRAKYYDWPASQLSSDLKIRATHAHHYFRLNPKDRARLEYQEVTKQKNPEKQPRISKLYVAWQVEWIAWIKNHGPEGFDKKLKKVTEKHRQKQLRHAMHPNTRGPRLTNVEVKKCAKCETGDLFVPLWRPAEAICFICNPHADRINTQRRAAAPDLLCVPTHATSATRTNTERLCYAAQATISKGHVFVSGNIGCTADLVVVEGGVKAETRVALENVSKVLAAAGSSLARIVKANVYLIDFKSDFGPMNEAYAEVSRALLGYGCSDSMLNDGTDGAVLREGEDACTDVRWRRVSPTGGASGD</sequence>
<comment type="similarity">
    <text evidence="1">Belongs to the RutC family.</text>
</comment>
<dbReference type="AlphaFoldDB" id="A0A4Y9XTK8"/>
<dbReference type="GO" id="GO:0019239">
    <property type="term" value="F:deaminase activity"/>
    <property type="evidence" value="ECO:0007669"/>
    <property type="project" value="TreeGrafter"/>
</dbReference>
<reference evidence="3 4" key="1">
    <citation type="submission" date="2019-02" db="EMBL/GenBank/DDBJ databases">
        <title>Genome sequencing of the rare red list fungi Dentipellis fragilis.</title>
        <authorList>
            <person name="Buettner E."/>
            <person name="Kellner H."/>
        </authorList>
    </citation>
    <scope>NUCLEOTIDE SEQUENCE [LARGE SCALE GENOMIC DNA]</scope>
    <source>
        <strain evidence="3 4">DSM 105465</strain>
    </source>
</reference>
<proteinExistence type="inferred from homology"/>
<evidence type="ECO:0000313" key="3">
    <source>
        <dbReference type="EMBL" id="TFY53108.1"/>
    </source>
</evidence>
<dbReference type="EMBL" id="SEOQ01001200">
    <property type="protein sequence ID" value="TFY53108.1"/>
    <property type="molecule type" value="Genomic_DNA"/>
</dbReference>
<gene>
    <name evidence="3" type="ORF">EVG20_g10260</name>
</gene>
<dbReference type="CDD" id="cd00448">
    <property type="entry name" value="YjgF_YER057c_UK114_family"/>
    <property type="match status" value="1"/>
</dbReference>
<evidence type="ECO:0000256" key="2">
    <source>
        <dbReference type="SAM" id="MobiDB-lite"/>
    </source>
</evidence>
<dbReference type="CDD" id="cd21075">
    <property type="entry name" value="DBD_XPA-like"/>
    <property type="match status" value="2"/>
</dbReference>
<keyword evidence="4" id="KW-1185">Reference proteome</keyword>
<feature type="region of interest" description="Disordered" evidence="2">
    <location>
        <begin position="197"/>
        <end position="259"/>
    </location>
</feature>
<dbReference type="Gene3D" id="3.30.1330.40">
    <property type="entry name" value="RutC-like"/>
    <property type="match status" value="1"/>
</dbReference>